<feature type="region of interest" description="Disordered" evidence="2">
    <location>
        <begin position="142"/>
        <end position="215"/>
    </location>
</feature>
<evidence type="ECO:0000259" key="3">
    <source>
        <dbReference type="PROSITE" id="PS51329"/>
    </source>
</evidence>
<dbReference type="Proteomes" id="UP000601710">
    <property type="component" value="Chromosome 19"/>
</dbReference>
<feature type="region of interest" description="Disordered" evidence="2">
    <location>
        <begin position="2573"/>
        <end position="2604"/>
    </location>
</feature>
<feature type="region of interest" description="Disordered" evidence="2">
    <location>
        <begin position="2858"/>
        <end position="2880"/>
    </location>
</feature>
<feature type="region of interest" description="Disordered" evidence="2">
    <location>
        <begin position="388"/>
        <end position="425"/>
    </location>
</feature>
<feature type="compositionally biased region" description="Low complexity" evidence="2">
    <location>
        <begin position="1"/>
        <end position="14"/>
    </location>
</feature>
<dbReference type="PROSITE" id="PS51329">
    <property type="entry name" value="C_CAP_COFACTOR_C"/>
    <property type="match status" value="3"/>
</dbReference>
<name>A0A6J8F9F6_LEIDO</name>
<comment type="similarity">
    <text evidence="1">Belongs to the TBCC family.</text>
</comment>
<dbReference type="FunFam" id="2.160.20.70:FF:000024">
    <property type="entry name" value="Tubulin binding cofactor C, putative"/>
    <property type="match status" value="1"/>
</dbReference>
<evidence type="ECO:0000313" key="4">
    <source>
        <dbReference type="EMBL" id="CAC5429444.1"/>
    </source>
</evidence>
<feature type="domain" description="C-CAP/cofactor C-like" evidence="3">
    <location>
        <begin position="1701"/>
        <end position="1863"/>
    </location>
</feature>
<dbReference type="InterPro" id="IPR011009">
    <property type="entry name" value="Kinase-like_dom_sf"/>
</dbReference>
<dbReference type="GO" id="GO:0007021">
    <property type="term" value="P:tubulin complex assembly"/>
    <property type="evidence" value="ECO:0007669"/>
    <property type="project" value="TreeGrafter"/>
</dbReference>
<feature type="compositionally biased region" description="Low complexity" evidence="2">
    <location>
        <begin position="397"/>
        <end position="408"/>
    </location>
</feature>
<dbReference type="SUPFAM" id="SSF56112">
    <property type="entry name" value="Protein kinase-like (PK-like)"/>
    <property type="match status" value="1"/>
</dbReference>
<feature type="region of interest" description="Disordered" evidence="2">
    <location>
        <begin position="1373"/>
        <end position="1393"/>
    </location>
</feature>
<feature type="domain" description="C-CAP/cofactor C-like" evidence="3">
    <location>
        <begin position="1932"/>
        <end position="2082"/>
    </location>
</feature>
<dbReference type="Gene3D" id="2.160.20.70">
    <property type="match status" value="3"/>
</dbReference>
<gene>
    <name evidence="4" type="ORF">LDHU3_19.0640</name>
</gene>
<feature type="compositionally biased region" description="Polar residues" evidence="2">
    <location>
        <begin position="773"/>
        <end position="782"/>
    </location>
</feature>
<dbReference type="PANTHER" id="PTHR15139:SF0">
    <property type="entry name" value="TUBULIN-SPECIFIC CHAPERONE C"/>
    <property type="match status" value="1"/>
</dbReference>
<dbReference type="InterPro" id="IPR012945">
    <property type="entry name" value="Tubulin-bd_cofactor_C_dom"/>
</dbReference>
<feature type="domain" description="C-CAP/cofactor C-like" evidence="3">
    <location>
        <begin position="2176"/>
        <end position="2336"/>
    </location>
</feature>
<feature type="compositionally biased region" description="Low complexity" evidence="2">
    <location>
        <begin position="2529"/>
        <end position="2547"/>
    </location>
</feature>
<accession>A0A6J8F9F6</accession>
<dbReference type="InterPro" id="IPR027684">
    <property type="entry name" value="TBCC"/>
</dbReference>
<feature type="region of interest" description="Disordered" evidence="2">
    <location>
        <begin position="2650"/>
        <end position="2683"/>
    </location>
</feature>
<feature type="region of interest" description="Disordered" evidence="2">
    <location>
        <begin position="1463"/>
        <end position="1493"/>
    </location>
</feature>
<reference evidence="4" key="1">
    <citation type="submission" date="2020-06" db="EMBL/GenBank/DDBJ databases">
        <authorList>
            <person name="Camacho E."/>
            <person name="Gonzalez-de la Fuente S."/>
            <person name="Rastrojo A."/>
            <person name="Peiro-Pastor R."/>
            <person name="Solana JC."/>
            <person name="Tabera L."/>
            <person name="Gamarro F."/>
            <person name="Carrasco-Ramiro F."/>
            <person name="Requena JM."/>
            <person name="Aguado B."/>
        </authorList>
    </citation>
    <scope>NUCLEOTIDE SEQUENCE</scope>
</reference>
<dbReference type="FunFam" id="2.160.20.70:FF:000029">
    <property type="entry name" value="Tubulin binding cofactor C, putative"/>
    <property type="match status" value="1"/>
</dbReference>
<dbReference type="EMBL" id="LR812639">
    <property type="protein sequence ID" value="CAC5429444.1"/>
    <property type="molecule type" value="Genomic_DNA"/>
</dbReference>
<dbReference type="VEuPathDB" id="TriTrypDB:LDHU3_19.0640"/>
<feature type="compositionally biased region" description="Low complexity" evidence="2">
    <location>
        <begin position="545"/>
        <end position="556"/>
    </location>
</feature>
<feature type="compositionally biased region" description="Basic and acidic residues" evidence="2">
    <location>
        <begin position="90"/>
        <end position="100"/>
    </location>
</feature>
<dbReference type="InterPro" id="IPR016098">
    <property type="entry name" value="CAP/MinC_C"/>
</dbReference>
<feature type="compositionally biased region" description="Low complexity" evidence="2">
    <location>
        <begin position="567"/>
        <end position="579"/>
    </location>
</feature>
<dbReference type="Pfam" id="PF07986">
    <property type="entry name" value="TBCC"/>
    <property type="match status" value="3"/>
</dbReference>
<dbReference type="Gene3D" id="1.10.510.10">
    <property type="entry name" value="Transferase(Phosphotransferase) domain 1"/>
    <property type="match status" value="1"/>
</dbReference>
<feature type="region of interest" description="Disordered" evidence="2">
    <location>
        <begin position="495"/>
        <end position="582"/>
    </location>
</feature>
<dbReference type="PANTHER" id="PTHR15139">
    <property type="entry name" value="TUBULIN FOLDING COFACTOR C"/>
    <property type="match status" value="1"/>
</dbReference>
<feature type="region of interest" description="Disordered" evidence="2">
    <location>
        <begin position="76"/>
        <end position="108"/>
    </location>
</feature>
<dbReference type="GO" id="GO:0007023">
    <property type="term" value="P:post-chaperonin tubulin folding pathway"/>
    <property type="evidence" value="ECO:0007669"/>
    <property type="project" value="InterPro"/>
</dbReference>
<dbReference type="GO" id="GO:0005737">
    <property type="term" value="C:cytoplasm"/>
    <property type="evidence" value="ECO:0007669"/>
    <property type="project" value="TreeGrafter"/>
</dbReference>
<evidence type="ECO:0000313" key="5">
    <source>
        <dbReference type="Proteomes" id="UP000601710"/>
    </source>
</evidence>
<feature type="compositionally biased region" description="Basic and acidic residues" evidence="2">
    <location>
        <begin position="1482"/>
        <end position="1493"/>
    </location>
</feature>
<dbReference type="VEuPathDB" id="TriTrypDB:LdCL_190010800"/>
<proteinExistence type="inferred from homology"/>
<feature type="compositionally biased region" description="Low complexity" evidence="2">
    <location>
        <begin position="144"/>
        <end position="157"/>
    </location>
</feature>
<feature type="compositionally biased region" description="Basic and acidic residues" evidence="2">
    <location>
        <begin position="499"/>
        <end position="514"/>
    </location>
</feature>
<feature type="compositionally biased region" description="Low complexity" evidence="2">
    <location>
        <begin position="836"/>
        <end position="850"/>
    </location>
</feature>
<dbReference type="InterPro" id="IPR017901">
    <property type="entry name" value="C-CAP_CF_C-like"/>
</dbReference>
<feature type="region of interest" description="Disordered" evidence="2">
    <location>
        <begin position="1"/>
        <end position="29"/>
    </location>
</feature>
<evidence type="ECO:0000256" key="1">
    <source>
        <dbReference type="ARBA" id="ARBA00008848"/>
    </source>
</evidence>
<dbReference type="VEuPathDB" id="TriTrypDB:LdBPK_190580.1"/>
<sequence length="3088" mass="324306">MQFSDSMSSSSSAASPPPSRGGGCPVAVNASTPLASAVRAFHATYSSELRGTYDDDAQRLYGENSSLRIQLAAGLSRGGSPVSDAAVGHHGGERAHDGDPRMPSTQQAPPFFAKASAAHSAAQSFRGEDWAAERDVRAFRMTPSSSSSTFSASSASSLTPEQPEGKRPTVSSIVGKRLQLRRRSASETPFVASTTSPPMSCAPAARRSGSSQSSLSESSASDVVFHRLPLPHATLAVSSSSAAAPPAVSVPPPAHHHDPLCAGMTATSPNITVPAASLLHRSAVEKSTMAASASTLTDTERTCTAGASFVTSSASPMTPNPAVSYTRTSKSPAAVWSAAAAVLPASQLPTSPSPVSSLPSDPLLPHIPTAAAGHANAVYSSFEAASGEEVDEHDLNSSAASRAAQAALDAEEQLHGHEGPSDSSPVLTALTEHSFSVTPLLTPVPKKASASPRPMQVHACKGEMDTSTIVFNLDEGKDCDDSMAGMLARSSVDLVHTTPSEKRQLLSREERNDLDGAVANSSDDAGAVSHMAGWRRQPLPPPTPSTVTKKSPSSSSAMRRAVESDDTTSTRSGGSPPCTNLTVEQRSTPVMAQGAATALATSVDAAQAVEHYTASALPPDRSSSSGIDSLVFISGKNAGDPAHKMRSRADDTHALSLQRQRAMECGGRPEEAAVAEHVGSAMMPSTIATEGGAVRVRGSGSEGVAAAASVPGLEQHPPHHAVKTLSTYQMNDETKTRAADPAVLTTGGETSASRASAVLMPPSPSQPRAASMLDNSSFSSHSCGDATAAVAAALAGQSDRSRSGQALLAAERDAAAQPSKSGVVRRALVMRCMQDSSTSSSLSSSSSRSISGHRKEPRQALVNPGTRTASGEQTSVEKKGGSNDRPVSPSSSALCVDAMCAKDPSATHACALQYTEALDGADVGENEEAEETEEDGTPTIKWDGAQDQESNPLLLQEAGRWDAVLEEMELVDCTVVSRVYQRPMPLGRTASHSDGEDAMENMGSEEDDELCLFKVVSLFPIAADHSERWERRTRVQKRLLALAEEMRATQRALDEAGLTAAEAELGSSASQHVGASVKATTKGEERAGDRRDDTGDVFAERRRRTTCAGVSEVYVDSRCRLIAQLEAVPYMVPLRHLVAASSGTGLRESEVLALIRTVVCKAATMHNAGFVHGALHAGNVLLSSYDGDAVLTQPCGLMSQSSWLPTDLSVISVARANAMAPYLSEVWGARRLQVGGATSTRLGPPQRPDTAELITYHNLAALGWLDDSDARKAGGSADRRDSAELCMAGTAYTPTAADDLHAVGMIAFLIYVGVPPFQMASLWAVVERLRALGTAYGTAMQSSSSSSSAAARQEARRLVEEFCFGTRRRGAGANDCHRHGDEGASPSSGAPLQRHGVARFQPDFEQALQSFIVDCVEASCSAATLEQESGTPYRSGAAPHVYANAQELLTRHPLFRRFALPAHAGQDDEEEHENGGGARSSGGKESDQSVDDKMRDTVHRVAYPAFCTWARAREDCGSAPHLSRLHSNALFTARCTALCECVSATVSSHDDERSESWNAAQDGEPWSSLSVISPHVAGALQAWQFPFLSAEAGTSCLNDRETGTCTCTVASAEAAAAIRHRQWRSDTHAVTDAARLRCLPSLVRPTASAAPTGRAAAGDGDDGADGDVSATTLALQEEDVLEAQLFSGEQRQFDGDFAHQPHLHALTLAGKQESAYSLSRDFVLSRVLPVADTLVLQHLTDCTVTVLAPFRYVVLDGLQRCEVRLGPCESCVLRDVHDCPLIAVAALQLSGNNVTETHLSWSRQGSGRPLLKCSRGITASLYGLMYEGLVEDYSRVGLALEHAACFVAAADVNSDSGEADGAVTFRGPAPACPRAVELLATTATSASRSQREMGLCLAPEAPYDLALLLSNTRYVHSGRRSGGLQSPRIPSPDVFHFFGELAEKDVVVCDVRGGTRNGDARPVVFLVGALGDIVIERCSHCTILVAGTPSNLQASQCHDCQLIFMARESVVEDCARVECVALVTEYLLVRQCDAVRVRPLFLDCPFSDEVLRRVVGGSVGGDEEEIVVGAYEAGRLDELNAVLRGVGQGVLVEASENVIIEDIGYYYHRSCRAGDGEREDQEGGADGDGFSVLSVAYASMQSPTAAASSSGNASRFMAEAAQSLAEHLSLPCYLEPLQRYGGGERAAVSHAGRPTVSFHDLLNCSVLRLRGSLCPLESQASPTSGDSTVELADICVERVHGGVLYVEDAVHTLRLRHCVGPLDIVVCAAARVFMEACVGVQLRTACVDFRATDCVHCHVALHVNNPPQYQRCRSVQTSALNITARDFNALLSAAGVDLATNLYDEPLLLTEEWKPTVAAGSSGALLEGRRVHALHGGCVDTPTGPHSTADMCAVLLSSVPREQLHPRQGGPRDSRLRVQPDQVPRIMTVLRQPVMVVAPLPGLCASPNETPFLEELEARVLVWAKQPLSVSREEAVAIALYALADLAEVYASVTEWVEATDAVQPTEAPKRVAAFGGSLNSDAPPHLLSTRAPPSLPATSSASSTASNVPGLALDAVQQRLPPTERVLLQQAEQPRTKNGECAAQDASAAPSSSPSAGDASGAGIPAPAKPMLVEAGVVEIGPGTEGFVEEVAIHSAPAPPLSLLLTCYTDPPPAPKNDGAQTSPAEGPHADPVALHRPSQSESLPMRAQHGRLAAAGLPTLPCTAASAFASSAAGLDGAASGVEDDTSVNSSVAAPPLPPGPAYALNPTNVGASSTMDVFYNTQRDAASVVTGTAGPLMEEEGGACSLTARTLDDEGVGFTSASPWPDGIRSPVVTGGRRALKWAMGSGDNHEGARSGRQASPVAETIDVLGAQAQAQWPSSLERSPHVMESEERSSRDGDELLVATTAVCTKELQEVFLKEEVEPHYARNAAHSSLRTSTSSVAEYPWRGVMSHENSAEYVAGGSDNGTGESTVPQTNFLHVSQDSSARRLELNSQAAMETLVMAMGSEEGGSFSTVQRGVLEPPASGRAVVPKTEPLGRISPEVMAMHEVDANVKEVLRQVEQARQLFARNQRSWESSSGGGLEARVRAAVAKLTALKAAHAEAA</sequence>
<feature type="compositionally biased region" description="Low complexity" evidence="2">
    <location>
        <begin position="2583"/>
        <end position="2604"/>
    </location>
</feature>
<organism evidence="4 5">
    <name type="scientific">Leishmania donovani</name>
    <dbReference type="NCBI Taxonomy" id="5661"/>
    <lineage>
        <taxon>Eukaryota</taxon>
        <taxon>Discoba</taxon>
        <taxon>Euglenozoa</taxon>
        <taxon>Kinetoplastea</taxon>
        <taxon>Metakinetoplastina</taxon>
        <taxon>Trypanosomatida</taxon>
        <taxon>Trypanosomatidae</taxon>
        <taxon>Leishmaniinae</taxon>
        <taxon>Leishmania</taxon>
    </lineage>
</organism>
<feature type="compositionally biased region" description="Acidic residues" evidence="2">
    <location>
        <begin position="923"/>
        <end position="936"/>
    </location>
</feature>
<evidence type="ECO:0000256" key="2">
    <source>
        <dbReference type="SAM" id="MobiDB-lite"/>
    </source>
</evidence>
<protein>
    <submittedName>
        <fullName evidence="4">Tubulin_binding_cofactor_C_putative/Pfam:PF07986</fullName>
    </submittedName>
</protein>
<feature type="region of interest" description="Disordered" evidence="2">
    <location>
        <begin position="748"/>
        <end position="782"/>
    </location>
</feature>
<feature type="compositionally biased region" description="Basic and acidic residues" evidence="2">
    <location>
        <begin position="1081"/>
        <end position="1092"/>
    </location>
</feature>
<feature type="compositionally biased region" description="Basic and acidic residues" evidence="2">
    <location>
        <begin position="2866"/>
        <end position="2880"/>
    </location>
</feature>
<feature type="region of interest" description="Disordered" evidence="2">
    <location>
        <begin position="2515"/>
        <end position="2547"/>
    </location>
</feature>
<feature type="region of interest" description="Disordered" evidence="2">
    <location>
        <begin position="923"/>
        <end position="949"/>
    </location>
</feature>
<feature type="region of interest" description="Disordered" evidence="2">
    <location>
        <begin position="1069"/>
        <end position="1092"/>
    </location>
</feature>
<feature type="region of interest" description="Disordered" evidence="2">
    <location>
        <begin position="834"/>
        <end position="891"/>
    </location>
</feature>
<feature type="compositionally biased region" description="Polar residues" evidence="2">
    <location>
        <begin position="865"/>
        <end position="874"/>
    </location>
</feature>